<protein>
    <submittedName>
        <fullName evidence="1">Uncharacterized protein</fullName>
    </submittedName>
</protein>
<dbReference type="AlphaFoldDB" id="A0A2H3DMY4"/>
<dbReference type="Proteomes" id="UP000217790">
    <property type="component" value="Unassembled WGS sequence"/>
</dbReference>
<evidence type="ECO:0000313" key="1">
    <source>
        <dbReference type="EMBL" id="PBK88806.1"/>
    </source>
</evidence>
<name>A0A2H3DMY4_ARMGA</name>
<proteinExistence type="predicted"/>
<reference evidence="2" key="1">
    <citation type="journal article" date="2017" name="Nat. Ecol. Evol.">
        <title>Genome expansion and lineage-specific genetic innovations in the forest pathogenic fungi Armillaria.</title>
        <authorList>
            <person name="Sipos G."/>
            <person name="Prasanna A.N."/>
            <person name="Walter M.C."/>
            <person name="O'Connor E."/>
            <person name="Balint B."/>
            <person name="Krizsan K."/>
            <person name="Kiss B."/>
            <person name="Hess J."/>
            <person name="Varga T."/>
            <person name="Slot J."/>
            <person name="Riley R."/>
            <person name="Boka B."/>
            <person name="Rigling D."/>
            <person name="Barry K."/>
            <person name="Lee J."/>
            <person name="Mihaltcheva S."/>
            <person name="LaButti K."/>
            <person name="Lipzen A."/>
            <person name="Waldron R."/>
            <person name="Moloney N.M."/>
            <person name="Sperisen C."/>
            <person name="Kredics L."/>
            <person name="Vagvoelgyi C."/>
            <person name="Patrignani A."/>
            <person name="Fitzpatrick D."/>
            <person name="Nagy I."/>
            <person name="Doyle S."/>
            <person name="Anderson J.B."/>
            <person name="Grigoriev I.V."/>
            <person name="Gueldener U."/>
            <person name="Muensterkoetter M."/>
            <person name="Nagy L.G."/>
        </authorList>
    </citation>
    <scope>NUCLEOTIDE SEQUENCE [LARGE SCALE GENOMIC DNA]</scope>
    <source>
        <strain evidence="2">Ar21-2</strain>
    </source>
</reference>
<dbReference type="InParanoid" id="A0A2H3DMY4"/>
<evidence type="ECO:0000313" key="2">
    <source>
        <dbReference type="Proteomes" id="UP000217790"/>
    </source>
</evidence>
<organism evidence="1 2">
    <name type="scientific">Armillaria gallica</name>
    <name type="common">Bulbous honey fungus</name>
    <name type="synonym">Armillaria bulbosa</name>
    <dbReference type="NCBI Taxonomy" id="47427"/>
    <lineage>
        <taxon>Eukaryota</taxon>
        <taxon>Fungi</taxon>
        <taxon>Dikarya</taxon>
        <taxon>Basidiomycota</taxon>
        <taxon>Agaricomycotina</taxon>
        <taxon>Agaricomycetes</taxon>
        <taxon>Agaricomycetidae</taxon>
        <taxon>Agaricales</taxon>
        <taxon>Marasmiineae</taxon>
        <taxon>Physalacriaceae</taxon>
        <taxon>Armillaria</taxon>
    </lineage>
</organism>
<sequence length="303" mass="31385">MARRVLVCSPMRGSLLLMASVGPLEVLFQVLPPEFPGSSSVGAKYLSVDIGELGPLVVKPPGVEGVVSGSDGDGVSEGIRLGVGVLKSSSSSRVSGVAVGIGVAVLIGHGGSHGGSAMMIPTSLQGRGVRYLGSMGKEMVFCSSGHKGYGWAQESSSATHTQFSSGSGGLAPMGTGVAHCCCAVCQIWVIQPWSGFCSDILLGLSGWCEDPESDEEGSDFSQVHKSKESCGNLVDDVFEEKVNKGIVQVLLVLEPHAQSHASGKRRMMSMVMIVGLKNAATMTVAIVQGFGWLVPSMASIQKE</sequence>
<accession>A0A2H3DMY4</accession>
<dbReference type="EMBL" id="KZ293671">
    <property type="protein sequence ID" value="PBK88806.1"/>
    <property type="molecule type" value="Genomic_DNA"/>
</dbReference>
<gene>
    <name evidence="1" type="ORF">ARMGADRAFT_1033787</name>
</gene>
<keyword evidence="2" id="KW-1185">Reference proteome</keyword>